<feature type="domain" description="4'-phosphopantetheinyl transferase" evidence="11">
    <location>
        <begin position="5"/>
        <end position="104"/>
    </location>
</feature>
<evidence type="ECO:0000256" key="2">
    <source>
        <dbReference type="ARBA" id="ARBA00022679"/>
    </source>
</evidence>
<keyword evidence="5 10" id="KW-0460">Magnesium</keyword>
<dbReference type="Proteomes" id="UP000094936">
    <property type="component" value="Unassembled WGS sequence"/>
</dbReference>
<evidence type="ECO:0000256" key="9">
    <source>
        <dbReference type="ARBA" id="ARBA00054726"/>
    </source>
</evidence>
<evidence type="ECO:0000313" key="12">
    <source>
        <dbReference type="EMBL" id="ODA33221.1"/>
    </source>
</evidence>
<dbReference type="STRING" id="1080227.A8L45_11430"/>
<dbReference type="Gene3D" id="3.90.470.20">
    <property type="entry name" value="4'-phosphopantetheinyl transferase domain"/>
    <property type="match status" value="1"/>
</dbReference>
<keyword evidence="10" id="KW-0963">Cytoplasm</keyword>
<dbReference type="Pfam" id="PF01648">
    <property type="entry name" value="ACPS"/>
    <property type="match status" value="1"/>
</dbReference>
<comment type="catalytic activity">
    <reaction evidence="8 10">
        <text>apo-[ACP] + CoA = holo-[ACP] + adenosine 3',5'-bisphosphate + H(+)</text>
        <dbReference type="Rhea" id="RHEA:12068"/>
        <dbReference type="Rhea" id="RHEA-COMP:9685"/>
        <dbReference type="Rhea" id="RHEA-COMP:9690"/>
        <dbReference type="ChEBI" id="CHEBI:15378"/>
        <dbReference type="ChEBI" id="CHEBI:29999"/>
        <dbReference type="ChEBI" id="CHEBI:57287"/>
        <dbReference type="ChEBI" id="CHEBI:58343"/>
        <dbReference type="ChEBI" id="CHEBI:64479"/>
        <dbReference type="EC" id="2.7.8.7"/>
    </reaction>
</comment>
<comment type="subcellular location">
    <subcellularLocation>
        <location evidence="10">Cytoplasm</location>
    </subcellularLocation>
</comment>
<dbReference type="FunFam" id="3.90.470.20:FF:000001">
    <property type="entry name" value="Holo-[acyl-carrier-protein] synthase"/>
    <property type="match status" value="1"/>
</dbReference>
<keyword evidence="2 10" id="KW-0808">Transferase</keyword>
<accession>A0A1C3EJ01</accession>
<dbReference type="GO" id="GO:0006633">
    <property type="term" value="P:fatty acid biosynthetic process"/>
    <property type="evidence" value="ECO:0007669"/>
    <property type="project" value="UniProtKB-UniRule"/>
</dbReference>
<evidence type="ECO:0000256" key="3">
    <source>
        <dbReference type="ARBA" id="ARBA00022723"/>
    </source>
</evidence>
<keyword evidence="3 10" id="KW-0479">Metal-binding</keyword>
<comment type="cofactor">
    <cofactor evidence="10">
        <name>Mg(2+)</name>
        <dbReference type="ChEBI" id="CHEBI:18420"/>
    </cofactor>
</comment>
<keyword evidence="6 10" id="KW-0443">Lipid metabolism</keyword>
<evidence type="ECO:0000256" key="10">
    <source>
        <dbReference type="HAMAP-Rule" id="MF_00101"/>
    </source>
</evidence>
<evidence type="ECO:0000256" key="5">
    <source>
        <dbReference type="ARBA" id="ARBA00022842"/>
    </source>
</evidence>
<dbReference type="NCBIfam" id="TIGR00516">
    <property type="entry name" value="acpS"/>
    <property type="match status" value="1"/>
</dbReference>
<dbReference type="InterPro" id="IPR008278">
    <property type="entry name" value="4-PPantetheinyl_Trfase_dom"/>
</dbReference>
<dbReference type="EMBL" id="LYBM01000018">
    <property type="protein sequence ID" value="ODA33221.1"/>
    <property type="molecule type" value="Genomic_DNA"/>
</dbReference>
<organism evidence="12 13">
    <name type="scientific">Veronia pacifica</name>
    <dbReference type="NCBI Taxonomy" id="1080227"/>
    <lineage>
        <taxon>Bacteria</taxon>
        <taxon>Pseudomonadati</taxon>
        <taxon>Pseudomonadota</taxon>
        <taxon>Gammaproteobacteria</taxon>
        <taxon>Vibrionales</taxon>
        <taxon>Vibrionaceae</taxon>
        <taxon>Veronia</taxon>
    </lineage>
</organism>
<dbReference type="GO" id="GO:0008897">
    <property type="term" value="F:holo-[acyl-carrier-protein] synthase activity"/>
    <property type="evidence" value="ECO:0007669"/>
    <property type="project" value="UniProtKB-UniRule"/>
</dbReference>
<keyword evidence="13" id="KW-1185">Reference proteome</keyword>
<evidence type="ECO:0000259" key="11">
    <source>
        <dbReference type="Pfam" id="PF01648"/>
    </source>
</evidence>
<dbReference type="InterPro" id="IPR004568">
    <property type="entry name" value="Ppantetheine-prot_Trfase_dom"/>
</dbReference>
<proteinExistence type="inferred from homology"/>
<feature type="binding site" evidence="10">
    <location>
        <position position="56"/>
    </location>
    <ligand>
        <name>Mg(2+)</name>
        <dbReference type="ChEBI" id="CHEBI:18420"/>
    </ligand>
</feature>
<comment type="caution">
    <text evidence="12">The sequence shown here is derived from an EMBL/GenBank/DDBJ whole genome shotgun (WGS) entry which is preliminary data.</text>
</comment>
<reference evidence="12 13" key="1">
    <citation type="submission" date="2016-05" db="EMBL/GenBank/DDBJ databases">
        <title>Genomic Taxonomy of the Vibrionaceae.</title>
        <authorList>
            <person name="Gomez-Gil B."/>
            <person name="Enciso-Ibarra J."/>
        </authorList>
    </citation>
    <scope>NUCLEOTIDE SEQUENCE [LARGE SCALE GENOMIC DNA]</scope>
    <source>
        <strain evidence="12 13">CAIM 1920</strain>
    </source>
</reference>
<dbReference type="EC" id="2.7.8.7" evidence="10"/>
<dbReference type="GO" id="GO:0000287">
    <property type="term" value="F:magnesium ion binding"/>
    <property type="evidence" value="ECO:0007669"/>
    <property type="project" value="UniProtKB-UniRule"/>
</dbReference>
<dbReference type="AlphaFoldDB" id="A0A1C3EJ01"/>
<keyword evidence="4 10" id="KW-0276">Fatty acid metabolism</keyword>
<evidence type="ECO:0000313" key="13">
    <source>
        <dbReference type="Proteomes" id="UP000094936"/>
    </source>
</evidence>
<sequence>MAILGLGTDIVEVARFEKMKNLQAFADRVLTSQEHLRFAESKFQSRFLAKRFAAKEAAAKALGTGFSCGVAFQDIDISNDELGKPVVTLIGKAKERAAQLGVRRCLVSISDEKLYCVATVLLDSE</sequence>
<gene>
    <name evidence="10" type="primary">acpS</name>
    <name evidence="12" type="ORF">A8L45_11430</name>
</gene>
<dbReference type="RefSeq" id="WP_068902332.1">
    <property type="nucleotide sequence ID" value="NZ_JBHUIF010000019.1"/>
</dbReference>
<dbReference type="InterPro" id="IPR002582">
    <property type="entry name" value="ACPS"/>
</dbReference>
<evidence type="ECO:0000256" key="6">
    <source>
        <dbReference type="ARBA" id="ARBA00023098"/>
    </source>
</evidence>
<evidence type="ECO:0000256" key="7">
    <source>
        <dbReference type="ARBA" id="ARBA00023160"/>
    </source>
</evidence>
<comment type="function">
    <text evidence="9">Transfers the 4'-phosphopantetheine moiety from coenzyme A to the 'Ser-36' of acyl-carrier-protein.</text>
</comment>
<protein>
    <recommendedName>
        <fullName evidence="10">Holo-[acyl-carrier-protein] synthase</fullName>
        <shortName evidence="10">Holo-ACP synthase</shortName>
        <ecNumber evidence="10">2.7.8.7</ecNumber>
    </recommendedName>
    <alternativeName>
        <fullName evidence="10">4'-phosphopantetheinyl transferase AcpS</fullName>
    </alternativeName>
</protein>
<evidence type="ECO:0000256" key="1">
    <source>
        <dbReference type="ARBA" id="ARBA00022516"/>
    </source>
</evidence>
<keyword evidence="1 10" id="KW-0444">Lipid biosynthesis</keyword>
<evidence type="ECO:0000256" key="4">
    <source>
        <dbReference type="ARBA" id="ARBA00022832"/>
    </source>
</evidence>
<dbReference type="GO" id="GO:0005737">
    <property type="term" value="C:cytoplasm"/>
    <property type="evidence" value="ECO:0007669"/>
    <property type="project" value="UniProtKB-SubCell"/>
</dbReference>
<dbReference type="InterPro" id="IPR037143">
    <property type="entry name" value="4-PPantetheinyl_Trfase_dom_sf"/>
</dbReference>
<dbReference type="OrthoDB" id="517356at2"/>
<comment type="similarity">
    <text evidence="10">Belongs to the P-Pant transferase superfamily. AcpS family.</text>
</comment>
<comment type="function">
    <text evidence="10">Transfers the 4'-phosphopantetheine moiety from coenzyme A to a Ser of acyl-carrier-protein.</text>
</comment>
<dbReference type="HAMAP" id="MF_00101">
    <property type="entry name" value="AcpS"/>
    <property type="match status" value="1"/>
</dbReference>
<evidence type="ECO:0000256" key="8">
    <source>
        <dbReference type="ARBA" id="ARBA00050875"/>
    </source>
</evidence>
<dbReference type="NCBIfam" id="TIGR00556">
    <property type="entry name" value="pantethn_trn"/>
    <property type="match status" value="1"/>
</dbReference>
<feature type="binding site" evidence="10">
    <location>
        <position position="9"/>
    </location>
    <ligand>
        <name>Mg(2+)</name>
        <dbReference type="ChEBI" id="CHEBI:18420"/>
    </ligand>
</feature>
<name>A0A1C3EJ01_9GAMM</name>
<dbReference type="SUPFAM" id="SSF56214">
    <property type="entry name" value="4'-phosphopantetheinyl transferase"/>
    <property type="match status" value="1"/>
</dbReference>
<keyword evidence="7 10" id="KW-0275">Fatty acid biosynthesis</keyword>